<evidence type="ECO:0000256" key="1">
    <source>
        <dbReference type="SAM" id="MobiDB-lite"/>
    </source>
</evidence>
<dbReference type="Proteomes" id="UP001151760">
    <property type="component" value="Unassembled WGS sequence"/>
</dbReference>
<evidence type="ECO:0000313" key="2">
    <source>
        <dbReference type="EMBL" id="GJT89368.1"/>
    </source>
</evidence>
<evidence type="ECO:0000313" key="3">
    <source>
        <dbReference type="Proteomes" id="UP001151760"/>
    </source>
</evidence>
<organism evidence="2 3">
    <name type="scientific">Tanacetum coccineum</name>
    <dbReference type="NCBI Taxonomy" id="301880"/>
    <lineage>
        <taxon>Eukaryota</taxon>
        <taxon>Viridiplantae</taxon>
        <taxon>Streptophyta</taxon>
        <taxon>Embryophyta</taxon>
        <taxon>Tracheophyta</taxon>
        <taxon>Spermatophyta</taxon>
        <taxon>Magnoliopsida</taxon>
        <taxon>eudicotyledons</taxon>
        <taxon>Gunneridae</taxon>
        <taxon>Pentapetalae</taxon>
        <taxon>asterids</taxon>
        <taxon>campanulids</taxon>
        <taxon>Asterales</taxon>
        <taxon>Asteraceae</taxon>
        <taxon>Asteroideae</taxon>
        <taxon>Anthemideae</taxon>
        <taxon>Anthemidinae</taxon>
        <taxon>Tanacetum</taxon>
    </lineage>
</organism>
<feature type="compositionally biased region" description="Basic and acidic residues" evidence="1">
    <location>
        <begin position="233"/>
        <end position="242"/>
    </location>
</feature>
<protein>
    <submittedName>
        <fullName evidence="2">Uncharacterized protein</fullName>
    </submittedName>
</protein>
<sequence length="330" mass="35254">MRRMAPVRQDLDRSSPRGLLPQQVRNPVRRSKHRRLKITTNQVVLITQAGFFRPKRPAGDRCGGKAWFLDFRVGAVIPVGVCCGRPGSLAALYSLERWLHGDGAKSRVCGELLVYGDHTIWGESWVGVAAMCGIGETIRINVKNKPANGAGMLSAAGLSGGASGTEKIKPLSLAPPPVASTKSRTAGTENIKPLSLAPPPSASGKIRSPLPPPPNDPAAVRMTSTSQNASVKGHNDTARRSTDAFTDFSQLEMSISGAGDGDYNQLAIAEYQVEYGAGDDKDEEEDVQEVRQPIGRDIAKKKGEASTTSSTSCNEDALVNEFRSHPNLQG</sequence>
<feature type="region of interest" description="Disordered" evidence="1">
    <location>
        <begin position="167"/>
        <end position="242"/>
    </location>
</feature>
<feature type="region of interest" description="Disordered" evidence="1">
    <location>
        <begin position="277"/>
        <end position="330"/>
    </location>
</feature>
<comment type="caution">
    <text evidence="2">The sequence shown here is derived from an EMBL/GenBank/DDBJ whole genome shotgun (WGS) entry which is preliminary data.</text>
</comment>
<feature type="compositionally biased region" description="Polar residues" evidence="1">
    <location>
        <begin position="305"/>
        <end position="314"/>
    </location>
</feature>
<reference evidence="2" key="1">
    <citation type="journal article" date="2022" name="Int. J. Mol. Sci.">
        <title>Draft Genome of Tanacetum Coccineum: Genomic Comparison of Closely Related Tanacetum-Family Plants.</title>
        <authorList>
            <person name="Yamashiro T."/>
            <person name="Shiraishi A."/>
            <person name="Nakayama K."/>
            <person name="Satake H."/>
        </authorList>
    </citation>
    <scope>NUCLEOTIDE SEQUENCE</scope>
</reference>
<dbReference type="EMBL" id="BQNB010019817">
    <property type="protein sequence ID" value="GJT89368.1"/>
    <property type="molecule type" value="Genomic_DNA"/>
</dbReference>
<proteinExistence type="predicted"/>
<reference evidence="2" key="2">
    <citation type="submission" date="2022-01" db="EMBL/GenBank/DDBJ databases">
        <authorList>
            <person name="Yamashiro T."/>
            <person name="Shiraishi A."/>
            <person name="Satake H."/>
            <person name="Nakayama K."/>
        </authorList>
    </citation>
    <scope>NUCLEOTIDE SEQUENCE</scope>
</reference>
<feature type="region of interest" description="Disordered" evidence="1">
    <location>
        <begin position="1"/>
        <end position="21"/>
    </location>
</feature>
<name>A0ABQ5HNH1_9ASTR</name>
<gene>
    <name evidence="2" type="ORF">Tco_1071085</name>
</gene>
<keyword evidence="3" id="KW-1185">Reference proteome</keyword>
<accession>A0ABQ5HNH1</accession>